<evidence type="ECO:0000313" key="3">
    <source>
        <dbReference type="Proteomes" id="UP001295684"/>
    </source>
</evidence>
<feature type="region of interest" description="Disordered" evidence="1">
    <location>
        <begin position="103"/>
        <end position="132"/>
    </location>
</feature>
<evidence type="ECO:0000313" key="2">
    <source>
        <dbReference type="EMBL" id="CAI2358962.1"/>
    </source>
</evidence>
<dbReference type="AlphaFoldDB" id="A0AAD1TYS1"/>
<reference evidence="2" key="1">
    <citation type="submission" date="2023-07" db="EMBL/GenBank/DDBJ databases">
        <authorList>
            <consortium name="AG Swart"/>
            <person name="Singh M."/>
            <person name="Singh A."/>
            <person name="Seah K."/>
            <person name="Emmerich C."/>
        </authorList>
    </citation>
    <scope>NUCLEOTIDE SEQUENCE</scope>
    <source>
        <strain evidence="2">DP1</strain>
    </source>
</reference>
<gene>
    <name evidence="2" type="ORF">ECRASSUSDP1_LOCUS246</name>
</gene>
<dbReference type="EMBL" id="CAMPGE010000229">
    <property type="protein sequence ID" value="CAI2358962.1"/>
    <property type="molecule type" value="Genomic_DNA"/>
</dbReference>
<dbReference type="Proteomes" id="UP001295684">
    <property type="component" value="Unassembled WGS sequence"/>
</dbReference>
<evidence type="ECO:0000256" key="1">
    <source>
        <dbReference type="SAM" id="MobiDB-lite"/>
    </source>
</evidence>
<keyword evidence="3" id="KW-1185">Reference proteome</keyword>
<comment type="caution">
    <text evidence="2">The sequence shown here is derived from an EMBL/GenBank/DDBJ whole genome shotgun (WGS) entry which is preliminary data.</text>
</comment>
<protein>
    <submittedName>
        <fullName evidence="2">Uncharacterized protein</fullName>
    </submittedName>
</protein>
<feature type="compositionally biased region" description="Basic and acidic residues" evidence="1">
    <location>
        <begin position="112"/>
        <end position="122"/>
    </location>
</feature>
<organism evidence="2 3">
    <name type="scientific">Euplotes crassus</name>
    <dbReference type="NCBI Taxonomy" id="5936"/>
    <lineage>
        <taxon>Eukaryota</taxon>
        <taxon>Sar</taxon>
        <taxon>Alveolata</taxon>
        <taxon>Ciliophora</taxon>
        <taxon>Intramacronucleata</taxon>
        <taxon>Spirotrichea</taxon>
        <taxon>Hypotrichia</taxon>
        <taxon>Euplotida</taxon>
        <taxon>Euplotidae</taxon>
        <taxon>Moneuplotes</taxon>
    </lineage>
</organism>
<sequence length="503" mass="58031">MNVPKFLVNKWLNIQNPQSRFAQPHCQIDNQEDISIYSESSMSKISSMNLRKSSFVSLKKNNKDKKERLAIKISGLSITLGINENALTCKNQEKARSKFFQNTQGNNTTLKPPEEQEIKLSEESQQSPFKDVNRDACKRPSLFEYPIFEFGKSEDKSSVSGDNTKEDEYLENIEEEQGQQPRINVLDGEPQKILEKNEQEVSIFSEKDQPKSIHISTRSIDSQDEICPKIEFVKITQKENTTAKKLSREQKLNQICQNNCDADLFRNERINNVANSFLPTNPVLSAIQNRTAKKQQRKIPISINTSKIKGGIFRRNRIKEEKDKTLQLQICNFKKYEEIANNFELRNYIARQNKLQAVQIKTANRAKRVHNQNLGFNHPKSRRKRNKFRSIDDAKKFKRAKAKNNFLAATPELIISSNTQNLMPLPKIKKGRNLEHFTSSYINPLSVYINRKRSKLNYLSKSRHNSSLNHSIDSRHSYNAEAGENNLHSISVQGSHISFVDCK</sequence>
<name>A0AAD1TYS1_EUPCR</name>
<proteinExistence type="predicted"/>
<accession>A0AAD1TYS1</accession>